<dbReference type="Proteomes" id="UP001149090">
    <property type="component" value="Unassembled WGS sequence"/>
</dbReference>
<feature type="repeat" description="WD" evidence="5">
    <location>
        <begin position="312"/>
        <end position="344"/>
    </location>
</feature>
<dbReference type="AlphaFoldDB" id="A0A9Q0LCH0"/>
<evidence type="ECO:0000256" key="5">
    <source>
        <dbReference type="PROSITE-ProRule" id="PRU00221"/>
    </source>
</evidence>
<evidence type="ECO:0000256" key="6">
    <source>
        <dbReference type="SAM" id="Coils"/>
    </source>
</evidence>
<dbReference type="PANTHER" id="PTHR19850">
    <property type="entry name" value="GUANINE NUCLEOTIDE-BINDING PROTEIN BETA G PROTEIN BETA"/>
    <property type="match status" value="1"/>
</dbReference>
<keyword evidence="3" id="KW-0677">Repeat</keyword>
<evidence type="ECO:0000256" key="4">
    <source>
        <dbReference type="ARBA" id="ARBA00023224"/>
    </source>
</evidence>
<evidence type="ECO:0000256" key="1">
    <source>
        <dbReference type="ARBA" id="ARBA00009768"/>
    </source>
</evidence>
<dbReference type="EMBL" id="JAPDFW010000101">
    <property type="protein sequence ID" value="KAJ5069895.1"/>
    <property type="molecule type" value="Genomic_DNA"/>
</dbReference>
<keyword evidence="8" id="KW-1185">Reference proteome</keyword>
<dbReference type="Pfam" id="PF25391">
    <property type="entry name" value="WD40_Gbeta"/>
    <property type="match status" value="1"/>
</dbReference>
<proteinExistence type="inferred from homology"/>
<sequence length="344" mass="38052">MEDIKDRITEAKARIKELKESIRQKSQELNDTTLIHAAANVKEFDPSILGVRRELKGHLAKIYAMHWSEDNTHLVSAGQDGRLFVWNAYTNNKIHVIALRSHWVMGCGYSPSGNLIASGGLDNLCTIYNVRSEDPQLKPLCELSAHTGYVSSCRFLNDNQILTSSGDMSCILWDIETSTKITEFADHNGDVMSISLQKDNNMFVSGGAEGVAKLWDIKSGNSVATFEGHQADINSVKFFPDGQAFATGSDDATCRIFDIRSGRELIQLTNDDILCGIGAVDFSLSGRILFGGYDNNHCYGWDTLKGHQVFDLKSHTEKVSCLGVSKDGFALCTGSWDRELKIWA</sequence>
<dbReference type="InterPro" id="IPR015943">
    <property type="entry name" value="WD40/YVTN_repeat-like_dom_sf"/>
</dbReference>
<feature type="repeat" description="WD" evidence="5">
    <location>
        <begin position="143"/>
        <end position="183"/>
    </location>
</feature>
<gene>
    <name evidence="7" type="ORF">M0811_11407</name>
</gene>
<protein>
    <submittedName>
        <fullName evidence="7">Guanine nucleotide-binding protein subunit beta-1</fullName>
    </submittedName>
</protein>
<dbReference type="PIRSF" id="PIRSF002394">
    <property type="entry name" value="GN-bd_beta"/>
    <property type="match status" value="1"/>
</dbReference>
<dbReference type="PROSITE" id="PS50294">
    <property type="entry name" value="WD_REPEATS_REGION"/>
    <property type="match status" value="4"/>
</dbReference>
<dbReference type="InterPro" id="IPR001632">
    <property type="entry name" value="WD40_G-protein_beta-like"/>
</dbReference>
<dbReference type="InterPro" id="IPR019775">
    <property type="entry name" value="WD40_repeat_CS"/>
</dbReference>
<dbReference type="PRINTS" id="PR00319">
    <property type="entry name" value="GPROTEINB"/>
</dbReference>
<feature type="repeat" description="WD" evidence="5">
    <location>
        <begin position="226"/>
        <end position="267"/>
    </location>
</feature>
<dbReference type="PROSITE" id="PS00678">
    <property type="entry name" value="WD_REPEATS_1"/>
    <property type="match status" value="1"/>
</dbReference>
<accession>A0A9Q0LCH0</accession>
<evidence type="ECO:0000313" key="7">
    <source>
        <dbReference type="EMBL" id="KAJ5069895.1"/>
    </source>
</evidence>
<dbReference type="InterPro" id="IPR016346">
    <property type="entry name" value="G-protein_beta_1-5"/>
</dbReference>
<dbReference type="SMART" id="SM00320">
    <property type="entry name" value="WD40"/>
    <property type="match status" value="7"/>
</dbReference>
<evidence type="ECO:0000256" key="2">
    <source>
        <dbReference type="ARBA" id="ARBA00022574"/>
    </source>
</evidence>
<keyword evidence="2 5" id="KW-0853">WD repeat</keyword>
<keyword evidence="6" id="KW-0175">Coiled coil</keyword>
<name>A0A9Q0LCH0_ANAIG</name>
<comment type="similarity">
    <text evidence="1">Belongs to the WD repeat G protein beta family.</text>
</comment>
<dbReference type="GO" id="GO:0007165">
    <property type="term" value="P:signal transduction"/>
    <property type="evidence" value="ECO:0007669"/>
    <property type="project" value="UniProtKB-KW"/>
</dbReference>
<keyword evidence="4" id="KW-0807">Transducer</keyword>
<organism evidence="7 8">
    <name type="scientific">Anaeramoeba ignava</name>
    <name type="common">Anaerobic marine amoeba</name>
    <dbReference type="NCBI Taxonomy" id="1746090"/>
    <lineage>
        <taxon>Eukaryota</taxon>
        <taxon>Metamonada</taxon>
        <taxon>Anaeramoebidae</taxon>
        <taxon>Anaeramoeba</taxon>
    </lineage>
</organism>
<dbReference type="CDD" id="cd00200">
    <property type="entry name" value="WD40"/>
    <property type="match status" value="1"/>
</dbReference>
<dbReference type="Gene3D" id="2.130.10.10">
    <property type="entry name" value="YVTN repeat-like/Quinoprotein amine dehydrogenase"/>
    <property type="match status" value="1"/>
</dbReference>
<dbReference type="OMA" id="PLDSQWV"/>
<feature type="repeat" description="WD" evidence="5">
    <location>
        <begin position="55"/>
        <end position="96"/>
    </location>
</feature>
<feature type="repeat" description="WD" evidence="5">
    <location>
        <begin position="184"/>
        <end position="225"/>
    </location>
</feature>
<evidence type="ECO:0000313" key="8">
    <source>
        <dbReference type="Proteomes" id="UP001149090"/>
    </source>
</evidence>
<dbReference type="SUPFAM" id="SSF50978">
    <property type="entry name" value="WD40 repeat-like"/>
    <property type="match status" value="1"/>
</dbReference>
<evidence type="ECO:0000256" key="3">
    <source>
        <dbReference type="ARBA" id="ARBA00022737"/>
    </source>
</evidence>
<comment type="caution">
    <text evidence="7">The sequence shown here is derived from an EMBL/GenBank/DDBJ whole genome shotgun (WGS) entry which is preliminary data.</text>
</comment>
<reference evidence="7" key="1">
    <citation type="submission" date="2022-10" db="EMBL/GenBank/DDBJ databases">
        <title>Novel sulphate-reducing endosymbionts in the free-living metamonad Anaeramoeba.</title>
        <authorList>
            <person name="Jerlstrom-Hultqvist J."/>
            <person name="Cepicka I."/>
            <person name="Gallot-Lavallee L."/>
            <person name="Salas-Leiva D."/>
            <person name="Curtis B.A."/>
            <person name="Zahonova K."/>
            <person name="Pipaliya S."/>
            <person name="Dacks J."/>
            <person name="Roger A.J."/>
        </authorList>
    </citation>
    <scope>NUCLEOTIDE SEQUENCE</scope>
    <source>
        <strain evidence="7">BMAN</strain>
    </source>
</reference>
<dbReference type="OrthoDB" id="10255630at2759"/>
<feature type="coiled-coil region" evidence="6">
    <location>
        <begin position="1"/>
        <end position="35"/>
    </location>
</feature>
<dbReference type="PRINTS" id="PR00320">
    <property type="entry name" value="GPROTEINBRPT"/>
</dbReference>
<dbReference type="PROSITE" id="PS50082">
    <property type="entry name" value="WD_REPEATS_2"/>
    <property type="match status" value="5"/>
</dbReference>
<dbReference type="InterPro" id="IPR036322">
    <property type="entry name" value="WD40_repeat_dom_sf"/>
</dbReference>
<dbReference type="InterPro" id="IPR001680">
    <property type="entry name" value="WD40_rpt"/>
</dbReference>
<dbReference type="InterPro" id="IPR020472">
    <property type="entry name" value="WD40_PAC1"/>
</dbReference>